<dbReference type="EC" id="3.2.1.40" evidence="2"/>
<dbReference type="EMBL" id="VSSQ01041241">
    <property type="protein sequence ID" value="MPM94639.1"/>
    <property type="molecule type" value="Genomic_DNA"/>
</dbReference>
<sequence>MVGQEDYPGWINMIRKGPGTFFEDWRCNGSALHSSYLYVGSWFIEGLAGIQRPVSGSSHFVIHPWINPDGPTEVKAHYNSMYGSITTHWKRYGNRIEIQVTLPPNTTAIVKIVDTDLEVVSGNHSFIMLLDKYNEKGYED</sequence>
<dbReference type="AlphaFoldDB" id="A0A645DZD9"/>
<dbReference type="InterPro" id="IPR008928">
    <property type="entry name" value="6-hairpin_glycosidase_sf"/>
</dbReference>
<evidence type="ECO:0000313" key="4">
    <source>
        <dbReference type="EMBL" id="MPM94639.1"/>
    </source>
</evidence>
<dbReference type="GO" id="GO:0030596">
    <property type="term" value="F:alpha-L-rhamnosidase activity"/>
    <property type="evidence" value="ECO:0007669"/>
    <property type="project" value="UniProtKB-EC"/>
</dbReference>
<dbReference type="PANTHER" id="PTHR33307">
    <property type="entry name" value="ALPHA-RHAMNOSIDASE (EUROFUNG)"/>
    <property type="match status" value="1"/>
</dbReference>
<dbReference type="Pfam" id="PF17390">
    <property type="entry name" value="Bac_rhamnosid_C"/>
    <property type="match status" value="1"/>
</dbReference>
<dbReference type="PANTHER" id="PTHR33307:SF6">
    <property type="entry name" value="ALPHA-RHAMNOSIDASE (EUROFUNG)-RELATED"/>
    <property type="match status" value="1"/>
</dbReference>
<dbReference type="InterPro" id="IPR035398">
    <property type="entry name" value="Bac_rhamnosid_C"/>
</dbReference>
<comment type="caution">
    <text evidence="4">The sequence shown here is derived from an EMBL/GenBank/DDBJ whole genome shotgun (WGS) entry which is preliminary data.</text>
</comment>
<gene>
    <name evidence="4" type="ORF">SDC9_141787</name>
</gene>
<dbReference type="InterPro" id="IPR012341">
    <property type="entry name" value="6hp_glycosidase-like_sf"/>
</dbReference>
<dbReference type="GO" id="GO:0005975">
    <property type="term" value="P:carbohydrate metabolic process"/>
    <property type="evidence" value="ECO:0007669"/>
    <property type="project" value="InterPro"/>
</dbReference>
<name>A0A645DZD9_9ZZZZ</name>
<comment type="catalytic activity">
    <reaction evidence="1">
        <text>Hydrolysis of terminal non-reducing alpha-L-rhamnose residues in alpha-L-rhamnosides.</text>
        <dbReference type="EC" id="3.2.1.40"/>
    </reaction>
</comment>
<evidence type="ECO:0000259" key="3">
    <source>
        <dbReference type="Pfam" id="PF17390"/>
    </source>
</evidence>
<evidence type="ECO:0000256" key="2">
    <source>
        <dbReference type="ARBA" id="ARBA00012652"/>
    </source>
</evidence>
<dbReference type="InterPro" id="IPR016007">
    <property type="entry name" value="Alpha_rhamnosid"/>
</dbReference>
<evidence type="ECO:0000256" key="1">
    <source>
        <dbReference type="ARBA" id="ARBA00001445"/>
    </source>
</evidence>
<dbReference type="Gene3D" id="2.60.420.10">
    <property type="entry name" value="Maltose phosphorylase, domain 3"/>
    <property type="match status" value="1"/>
</dbReference>
<dbReference type="SUPFAM" id="SSF48208">
    <property type="entry name" value="Six-hairpin glycosidases"/>
    <property type="match status" value="1"/>
</dbReference>
<protein>
    <recommendedName>
        <fullName evidence="2">alpha-L-rhamnosidase</fullName>
        <ecNumber evidence="2">3.2.1.40</ecNumber>
    </recommendedName>
</protein>
<organism evidence="4">
    <name type="scientific">bioreactor metagenome</name>
    <dbReference type="NCBI Taxonomy" id="1076179"/>
    <lineage>
        <taxon>unclassified sequences</taxon>
        <taxon>metagenomes</taxon>
        <taxon>ecological metagenomes</taxon>
    </lineage>
</organism>
<dbReference type="Gene3D" id="1.50.10.10">
    <property type="match status" value="1"/>
</dbReference>
<accession>A0A645DZD9</accession>
<proteinExistence type="predicted"/>
<reference evidence="4" key="1">
    <citation type="submission" date="2019-08" db="EMBL/GenBank/DDBJ databases">
        <authorList>
            <person name="Kucharzyk K."/>
            <person name="Murdoch R.W."/>
            <person name="Higgins S."/>
            <person name="Loffler F."/>
        </authorList>
    </citation>
    <scope>NUCLEOTIDE SEQUENCE</scope>
</reference>
<feature type="domain" description="Alpha-L-rhamnosidase C-terminal" evidence="3">
    <location>
        <begin position="49"/>
        <end position="124"/>
    </location>
</feature>